<dbReference type="InterPro" id="IPR001633">
    <property type="entry name" value="EAL_dom"/>
</dbReference>
<proteinExistence type="predicted"/>
<dbReference type="EMBL" id="BMPP01000031">
    <property type="protein sequence ID" value="GGK42334.1"/>
    <property type="molecule type" value="Genomic_DNA"/>
</dbReference>
<dbReference type="InterPro" id="IPR050706">
    <property type="entry name" value="Cyclic-di-GMP_PDE-like"/>
</dbReference>
<dbReference type="Gene3D" id="3.30.450.20">
    <property type="entry name" value="PAS domain"/>
    <property type="match status" value="1"/>
</dbReference>
<feature type="domain" description="EAL" evidence="2">
    <location>
        <begin position="1"/>
        <end position="143"/>
    </location>
</feature>
<evidence type="ECO:0000259" key="1">
    <source>
        <dbReference type="PROSITE" id="PS50113"/>
    </source>
</evidence>
<dbReference type="CDD" id="cd01948">
    <property type="entry name" value="EAL"/>
    <property type="match status" value="1"/>
</dbReference>
<accession>A0ABQ2F2S9</accession>
<dbReference type="CDD" id="cd00130">
    <property type="entry name" value="PAS"/>
    <property type="match status" value="1"/>
</dbReference>
<reference evidence="4" key="1">
    <citation type="journal article" date="2019" name="Int. J. Syst. Evol. Microbiol.">
        <title>The Global Catalogue of Microorganisms (GCM) 10K type strain sequencing project: providing services to taxonomists for standard genome sequencing and annotation.</title>
        <authorList>
            <consortium name="The Broad Institute Genomics Platform"/>
            <consortium name="The Broad Institute Genome Sequencing Center for Infectious Disease"/>
            <person name="Wu L."/>
            <person name="Ma J."/>
        </authorList>
    </citation>
    <scope>NUCLEOTIDE SEQUENCE [LARGE SCALE GENOMIC DNA]</scope>
    <source>
        <strain evidence="4">JCM 30331</strain>
    </source>
</reference>
<dbReference type="PROSITE" id="PS50883">
    <property type="entry name" value="EAL"/>
    <property type="match status" value="1"/>
</dbReference>
<evidence type="ECO:0008006" key="5">
    <source>
        <dbReference type="Google" id="ProtNLM"/>
    </source>
</evidence>
<feature type="domain" description="PAC" evidence="1">
    <location>
        <begin position="35"/>
        <end position="87"/>
    </location>
</feature>
<dbReference type="Gene3D" id="3.20.20.450">
    <property type="entry name" value="EAL domain"/>
    <property type="match status" value="1"/>
</dbReference>
<keyword evidence="4" id="KW-1185">Reference proteome</keyword>
<dbReference type="InterPro" id="IPR001610">
    <property type="entry name" value="PAC"/>
</dbReference>
<dbReference type="PROSITE" id="PS50113">
    <property type="entry name" value="PAC"/>
    <property type="match status" value="1"/>
</dbReference>
<dbReference type="Pfam" id="PF00563">
    <property type="entry name" value="EAL"/>
    <property type="match status" value="1"/>
</dbReference>
<comment type="caution">
    <text evidence="3">The sequence shown here is derived from an EMBL/GenBank/DDBJ whole genome shotgun (WGS) entry which is preliminary data.</text>
</comment>
<name>A0ABQ2F2S9_9DEIO</name>
<dbReference type="InterPro" id="IPR035965">
    <property type="entry name" value="PAS-like_dom_sf"/>
</dbReference>
<dbReference type="PANTHER" id="PTHR33121">
    <property type="entry name" value="CYCLIC DI-GMP PHOSPHODIESTERASE PDEF"/>
    <property type="match status" value="1"/>
</dbReference>
<dbReference type="SMART" id="SM00052">
    <property type="entry name" value="EAL"/>
    <property type="match status" value="1"/>
</dbReference>
<dbReference type="InterPro" id="IPR035919">
    <property type="entry name" value="EAL_sf"/>
</dbReference>
<dbReference type="SUPFAM" id="SSF141868">
    <property type="entry name" value="EAL domain-like"/>
    <property type="match status" value="1"/>
</dbReference>
<dbReference type="SMART" id="SM00086">
    <property type="entry name" value="PAC"/>
    <property type="match status" value="1"/>
</dbReference>
<organism evidence="3 4">
    <name type="scientific">Deinococcus malanensis</name>
    <dbReference type="NCBI Taxonomy" id="1706855"/>
    <lineage>
        <taxon>Bacteria</taxon>
        <taxon>Thermotogati</taxon>
        <taxon>Deinococcota</taxon>
        <taxon>Deinococci</taxon>
        <taxon>Deinococcales</taxon>
        <taxon>Deinococcaceae</taxon>
        <taxon>Deinococcus</taxon>
    </lineage>
</organism>
<dbReference type="InterPro" id="IPR000014">
    <property type="entry name" value="PAS"/>
</dbReference>
<evidence type="ECO:0000259" key="2">
    <source>
        <dbReference type="PROSITE" id="PS50883"/>
    </source>
</evidence>
<dbReference type="InterPro" id="IPR000700">
    <property type="entry name" value="PAS-assoc_C"/>
</dbReference>
<evidence type="ECO:0000313" key="3">
    <source>
        <dbReference type="EMBL" id="GGK42334.1"/>
    </source>
</evidence>
<dbReference type="PANTHER" id="PTHR33121:SF70">
    <property type="entry name" value="SIGNALING PROTEIN YKOW"/>
    <property type="match status" value="1"/>
</dbReference>
<evidence type="ECO:0000313" key="4">
    <source>
        <dbReference type="Proteomes" id="UP000647587"/>
    </source>
</evidence>
<protein>
    <recommendedName>
        <fullName evidence="5">EAL domain-containing protein</fullName>
    </recommendedName>
</protein>
<sequence length="150" mass="16576">MDSSVAGRSALEFIGQMYWAQAMRHKEQRKGGVSEPLELPLTRKDGTTLWVDISATSLFDQSHKFAGIVRLFTDLSQDSPSLPVVRAITSLAQNFGLLTIAEGIETEQEWDVLRELGCEVGQGYLFSRPLPAKQVLRPGTLVSVRTVRTA</sequence>
<dbReference type="SUPFAM" id="SSF55785">
    <property type="entry name" value="PYP-like sensor domain (PAS domain)"/>
    <property type="match status" value="1"/>
</dbReference>
<gene>
    <name evidence="3" type="ORF">GCM10008955_40120</name>
</gene>
<dbReference type="Proteomes" id="UP000647587">
    <property type="component" value="Unassembled WGS sequence"/>
</dbReference>